<dbReference type="Gene3D" id="2.30.30.40">
    <property type="entry name" value="SH3 Domains"/>
    <property type="match status" value="1"/>
</dbReference>
<sequence>MPPINVGIKSVLRSPTLKNSEKSVCDEDWWFAKHTDAKYSNTKNEGFVPRNYVAKEDSMDAYEWFMGHLSRKESERLLLSPSREPGTFLVRESETSPGNFVLSVRDIHPEKGPTVKHYKIRNMDNNAGYYIAARRILSSLPELVDHYKSMSILKRNEN</sequence>
<dbReference type="PRINTS" id="PR00401">
    <property type="entry name" value="SH2DOMAIN"/>
</dbReference>
<dbReference type="InterPro" id="IPR051184">
    <property type="entry name" value="Tyrosine-phos_adapter"/>
</dbReference>
<dbReference type="Proteomes" id="UP001217089">
    <property type="component" value="Unassembled WGS sequence"/>
</dbReference>
<dbReference type="Pfam" id="PF00017">
    <property type="entry name" value="SH2"/>
    <property type="match status" value="1"/>
</dbReference>
<reference evidence="4 5" key="1">
    <citation type="submission" date="2022-12" db="EMBL/GenBank/DDBJ databases">
        <title>Chromosome-level genome of Tegillarca granosa.</title>
        <authorList>
            <person name="Kim J."/>
        </authorList>
    </citation>
    <scope>NUCLEOTIDE SEQUENCE [LARGE SCALE GENOMIC DNA]</scope>
    <source>
        <strain evidence="4">Teg-2019</strain>
        <tissue evidence="4">Adductor muscle</tissue>
    </source>
</reference>
<evidence type="ECO:0000259" key="3">
    <source>
        <dbReference type="PROSITE" id="PS50001"/>
    </source>
</evidence>
<dbReference type="PANTHER" id="PTHR19969">
    <property type="entry name" value="SH2-SH3 ADAPTOR PROTEIN-RELATED"/>
    <property type="match status" value="1"/>
</dbReference>
<dbReference type="EMBL" id="JARBDR010000813">
    <property type="protein sequence ID" value="KAJ8306513.1"/>
    <property type="molecule type" value="Genomic_DNA"/>
</dbReference>
<name>A0ABQ9EMN3_TEGGR</name>
<evidence type="ECO:0000256" key="1">
    <source>
        <dbReference type="ARBA" id="ARBA00022999"/>
    </source>
</evidence>
<evidence type="ECO:0000313" key="5">
    <source>
        <dbReference type="Proteomes" id="UP001217089"/>
    </source>
</evidence>
<evidence type="ECO:0000313" key="4">
    <source>
        <dbReference type="EMBL" id="KAJ8306513.1"/>
    </source>
</evidence>
<organism evidence="4 5">
    <name type="scientific">Tegillarca granosa</name>
    <name type="common">Malaysian cockle</name>
    <name type="synonym">Anadara granosa</name>
    <dbReference type="NCBI Taxonomy" id="220873"/>
    <lineage>
        <taxon>Eukaryota</taxon>
        <taxon>Metazoa</taxon>
        <taxon>Spiralia</taxon>
        <taxon>Lophotrochozoa</taxon>
        <taxon>Mollusca</taxon>
        <taxon>Bivalvia</taxon>
        <taxon>Autobranchia</taxon>
        <taxon>Pteriomorphia</taxon>
        <taxon>Arcoida</taxon>
        <taxon>Arcoidea</taxon>
        <taxon>Arcidae</taxon>
        <taxon>Tegillarca</taxon>
    </lineage>
</organism>
<proteinExistence type="predicted"/>
<accession>A0ABQ9EMN3</accession>
<keyword evidence="1 2" id="KW-0727">SH2 domain</keyword>
<dbReference type="PROSITE" id="PS50001">
    <property type="entry name" value="SH2"/>
    <property type="match status" value="1"/>
</dbReference>
<keyword evidence="5" id="KW-1185">Reference proteome</keyword>
<comment type="caution">
    <text evidence="4">The sequence shown here is derived from an EMBL/GenBank/DDBJ whole genome shotgun (WGS) entry which is preliminary data.</text>
</comment>
<dbReference type="SUPFAM" id="SSF55550">
    <property type="entry name" value="SH2 domain"/>
    <property type="match status" value="1"/>
</dbReference>
<dbReference type="SMART" id="SM00252">
    <property type="entry name" value="SH2"/>
    <property type="match status" value="1"/>
</dbReference>
<protein>
    <recommendedName>
        <fullName evidence="3">SH2 domain-containing protein</fullName>
    </recommendedName>
</protein>
<gene>
    <name evidence="4" type="ORF">KUTeg_017058</name>
</gene>
<dbReference type="Gene3D" id="3.30.505.10">
    <property type="entry name" value="SH2 domain"/>
    <property type="match status" value="1"/>
</dbReference>
<evidence type="ECO:0000256" key="2">
    <source>
        <dbReference type="PROSITE-ProRule" id="PRU00191"/>
    </source>
</evidence>
<dbReference type="InterPro" id="IPR000980">
    <property type="entry name" value="SH2"/>
</dbReference>
<dbReference type="PANTHER" id="PTHR19969:SF5">
    <property type="entry name" value="CRK-LIKE PROTEIN"/>
    <property type="match status" value="1"/>
</dbReference>
<dbReference type="InterPro" id="IPR036860">
    <property type="entry name" value="SH2_dom_sf"/>
</dbReference>
<feature type="domain" description="SH2" evidence="3">
    <location>
        <begin position="64"/>
        <end position="148"/>
    </location>
</feature>